<dbReference type="Proteomes" id="UP001185728">
    <property type="component" value="Unassembled WGS sequence"/>
</dbReference>
<dbReference type="EMBL" id="JAWLUK010000008">
    <property type="protein sequence ID" value="MDV7177187.1"/>
    <property type="molecule type" value="Genomic_DNA"/>
</dbReference>
<evidence type="ECO:0000313" key="2">
    <source>
        <dbReference type="Proteomes" id="UP001185728"/>
    </source>
</evidence>
<evidence type="ECO:0008006" key="3">
    <source>
        <dbReference type="Google" id="ProtNLM"/>
    </source>
</evidence>
<reference evidence="1" key="1">
    <citation type="submission" date="2023-10" db="EMBL/GenBank/DDBJ databases">
        <title>Development of a sustainable strategy for remediation of hydrocarbon-contaminated territories based on the waste exchange concept.</title>
        <authorList>
            <person name="Krivoruchko A."/>
        </authorList>
    </citation>
    <scope>NUCLEOTIDE SEQUENCE</scope>
    <source>
        <strain evidence="1">IEGM 1325</strain>
    </source>
</reference>
<organism evidence="1 2">
    <name type="scientific">Micrococcus yunnanensis</name>
    <dbReference type="NCBI Taxonomy" id="566027"/>
    <lineage>
        <taxon>Bacteria</taxon>
        <taxon>Bacillati</taxon>
        <taxon>Actinomycetota</taxon>
        <taxon>Actinomycetes</taxon>
        <taxon>Micrococcales</taxon>
        <taxon>Micrococcaceae</taxon>
        <taxon>Micrococcus</taxon>
    </lineage>
</organism>
<gene>
    <name evidence="1" type="ORF">R4064_05950</name>
</gene>
<evidence type="ECO:0000313" key="1">
    <source>
        <dbReference type="EMBL" id="MDV7177187.1"/>
    </source>
</evidence>
<protein>
    <recommendedName>
        <fullName evidence="3">DUF559 domain-containing protein</fullName>
    </recommendedName>
</protein>
<dbReference type="AlphaFoldDB" id="A0AAP5T712"/>
<name>A0AAP5T712_9MICC</name>
<dbReference type="RefSeq" id="WP_317676597.1">
    <property type="nucleotide sequence ID" value="NZ_JAWLUK010000008.1"/>
</dbReference>
<proteinExistence type="predicted"/>
<sequence>MPRRPAPLPPALAGRVFTRREALDRLSLSSDRLRSLDLRQVTHGAHRAVVDVPGSWAALGYPRPVAALPPEEAAVVVALTRGVASHLTAARLHGLVLPWWAEEDTRVHVSRPHRTGRTGRAGVACHGRTVPAEDRVEVHGVPVTSLERTWVDLCSLLRPDQVADAVVAGDALVNRPWVDGSRLPPRTTASRLSAALERAGRFKGVRVARAALALIRVGADSPPETRLRLALLDAGLPEPRLQAQLVSPAGERTDADMVVERSRVALHYDGGHHRTPEQQRRDARRDRLWQEAGHLSITVMGADPAEDFRTVVAAVVRHDRAARATSTISAPAPAAGLSNVKSGEWALSNVG</sequence>
<comment type="caution">
    <text evidence="1">The sequence shown here is derived from an EMBL/GenBank/DDBJ whole genome shotgun (WGS) entry which is preliminary data.</text>
</comment>
<accession>A0AAP5T712</accession>